<gene>
    <name evidence="7" type="ORF">UFOPK1353_00807</name>
</gene>
<keyword evidence="4" id="KW-0413">Isomerase</keyword>
<accession>A0A6J6BI99</accession>
<reference evidence="7" key="1">
    <citation type="submission" date="2020-05" db="EMBL/GenBank/DDBJ databases">
        <authorList>
            <person name="Chiriac C."/>
            <person name="Salcher M."/>
            <person name="Ghai R."/>
            <person name="Kavagutti S V."/>
        </authorList>
    </citation>
    <scope>NUCLEOTIDE SEQUENCE</scope>
</reference>
<sequence length="398" mass="43754">MRAVTKLISQFTDEKLNLTEFAREDGYLFVKNEFGVAAQGVAKIVKPSDILASLQAIDHQNLTNIPNSGPIAIGCIPFDSKQQHEFLIPRVVVGRTPNNDEWITIIDDAEPNFALDPNEFVKNSSYIVSPGVAIEHYLEVVRLTRDAVRNGDFAKAVIARDLEITSASPIDIQTVLMRLRKTYKQSYRFLYDGFLGASPELLVSVDGAEVKSYPLAGTARRTGEKQLDSQLAEQLTASTKNQLEHRIVIDMVHDTLLPWCSYLDWQPEPSIVEIGNVQHLGTEISGRLSEPRPSVLELAYALTPTPALGGHPREEALHHIQQVEGFDRGRYGGAVGYVGANGNGCFAVSIRCAEISKDRLHARLFAGGGIVSDSEPLSELAETDAKFQAMLKAITQES</sequence>
<dbReference type="NCBIfam" id="TIGR00543">
    <property type="entry name" value="isochor_syn"/>
    <property type="match status" value="1"/>
</dbReference>
<dbReference type="GO" id="GO:0009697">
    <property type="term" value="P:salicylic acid biosynthetic process"/>
    <property type="evidence" value="ECO:0007669"/>
    <property type="project" value="TreeGrafter"/>
</dbReference>
<dbReference type="Gene3D" id="3.60.120.10">
    <property type="entry name" value="Anthranilate synthase"/>
    <property type="match status" value="1"/>
</dbReference>
<organism evidence="7">
    <name type="scientific">freshwater metagenome</name>
    <dbReference type="NCBI Taxonomy" id="449393"/>
    <lineage>
        <taxon>unclassified sequences</taxon>
        <taxon>metagenomes</taxon>
        <taxon>ecological metagenomes</taxon>
    </lineage>
</organism>
<dbReference type="InterPro" id="IPR005801">
    <property type="entry name" value="ADC_synthase"/>
</dbReference>
<evidence type="ECO:0000313" key="7">
    <source>
        <dbReference type="EMBL" id="CAB4538751.1"/>
    </source>
</evidence>
<feature type="domain" description="Chorismate-utilising enzyme C-terminal" evidence="6">
    <location>
        <begin position="135"/>
        <end position="386"/>
    </location>
</feature>
<dbReference type="EC" id="5.4.4.2" evidence="3"/>
<comment type="catalytic activity">
    <reaction evidence="1">
        <text>chorismate = isochorismate</text>
        <dbReference type="Rhea" id="RHEA:18985"/>
        <dbReference type="ChEBI" id="CHEBI:29748"/>
        <dbReference type="ChEBI" id="CHEBI:29780"/>
        <dbReference type="EC" id="5.4.4.2"/>
    </reaction>
</comment>
<evidence type="ECO:0000256" key="3">
    <source>
        <dbReference type="ARBA" id="ARBA00012824"/>
    </source>
</evidence>
<name>A0A6J6BI99_9ZZZZ</name>
<dbReference type="EMBL" id="CAEZSE010000131">
    <property type="protein sequence ID" value="CAB4538751.1"/>
    <property type="molecule type" value="Genomic_DNA"/>
</dbReference>
<dbReference type="PANTHER" id="PTHR42839:SF2">
    <property type="entry name" value="ISOCHORISMATE SYNTHASE ENTC"/>
    <property type="match status" value="1"/>
</dbReference>
<comment type="similarity">
    <text evidence="2">Belongs to the isochorismate synthase family.</text>
</comment>
<dbReference type="GO" id="GO:0008909">
    <property type="term" value="F:isochorismate synthase activity"/>
    <property type="evidence" value="ECO:0007669"/>
    <property type="project" value="UniProtKB-EC"/>
</dbReference>
<evidence type="ECO:0000256" key="5">
    <source>
        <dbReference type="ARBA" id="ARBA00041564"/>
    </source>
</evidence>
<dbReference type="AlphaFoldDB" id="A0A6J6BI99"/>
<dbReference type="SUPFAM" id="SSF56322">
    <property type="entry name" value="ADC synthase"/>
    <property type="match status" value="1"/>
</dbReference>
<dbReference type="PANTHER" id="PTHR42839">
    <property type="entry name" value="ISOCHORISMATE SYNTHASE ENTC"/>
    <property type="match status" value="1"/>
</dbReference>
<evidence type="ECO:0000259" key="6">
    <source>
        <dbReference type="Pfam" id="PF00425"/>
    </source>
</evidence>
<evidence type="ECO:0000256" key="2">
    <source>
        <dbReference type="ARBA" id="ARBA00005297"/>
    </source>
</evidence>
<protein>
    <recommendedName>
        <fullName evidence="3">isochorismate synthase</fullName>
        <ecNumber evidence="3">5.4.4.2</ecNumber>
    </recommendedName>
    <alternativeName>
        <fullName evidence="5">Isochorismate mutase</fullName>
    </alternativeName>
</protein>
<proteinExistence type="inferred from homology"/>
<evidence type="ECO:0000256" key="1">
    <source>
        <dbReference type="ARBA" id="ARBA00000799"/>
    </source>
</evidence>
<evidence type="ECO:0000256" key="4">
    <source>
        <dbReference type="ARBA" id="ARBA00023235"/>
    </source>
</evidence>
<dbReference type="InterPro" id="IPR015890">
    <property type="entry name" value="Chorismate_C"/>
</dbReference>
<dbReference type="Pfam" id="PF00425">
    <property type="entry name" value="Chorismate_bind"/>
    <property type="match status" value="1"/>
</dbReference>
<dbReference type="InterPro" id="IPR004561">
    <property type="entry name" value="IsoChor_synthase"/>
</dbReference>